<keyword evidence="2" id="KW-1185">Reference proteome</keyword>
<gene>
    <name evidence="1" type="ORF">DVH24_014135</name>
</gene>
<organism evidence="1 2">
    <name type="scientific">Malus domestica</name>
    <name type="common">Apple</name>
    <name type="synonym">Pyrus malus</name>
    <dbReference type="NCBI Taxonomy" id="3750"/>
    <lineage>
        <taxon>Eukaryota</taxon>
        <taxon>Viridiplantae</taxon>
        <taxon>Streptophyta</taxon>
        <taxon>Embryophyta</taxon>
        <taxon>Tracheophyta</taxon>
        <taxon>Spermatophyta</taxon>
        <taxon>Magnoliopsida</taxon>
        <taxon>eudicotyledons</taxon>
        <taxon>Gunneridae</taxon>
        <taxon>Pentapetalae</taxon>
        <taxon>rosids</taxon>
        <taxon>fabids</taxon>
        <taxon>Rosales</taxon>
        <taxon>Rosaceae</taxon>
        <taxon>Amygdaloideae</taxon>
        <taxon>Maleae</taxon>
        <taxon>Malus</taxon>
    </lineage>
</organism>
<dbReference type="EMBL" id="RDQH01000333">
    <property type="protein sequence ID" value="RXH93559.1"/>
    <property type="molecule type" value="Genomic_DNA"/>
</dbReference>
<dbReference type="Proteomes" id="UP000290289">
    <property type="component" value="Chromosome 7"/>
</dbReference>
<accession>A0A498JCM5</accession>
<sequence length="81" mass="9291">MLAVLDLHGYNKNRFNGRTILHICDQFCRHTLISSRRGKQITNSLAPLHLRNCSFRIVLNQLALSHLVRGTLILKMLLIQA</sequence>
<comment type="caution">
    <text evidence="1">The sequence shown here is derived from an EMBL/GenBank/DDBJ whole genome shotgun (WGS) entry which is preliminary data.</text>
</comment>
<protein>
    <submittedName>
        <fullName evidence="1">Uncharacterized protein</fullName>
    </submittedName>
</protein>
<evidence type="ECO:0000313" key="2">
    <source>
        <dbReference type="Proteomes" id="UP000290289"/>
    </source>
</evidence>
<name>A0A498JCM5_MALDO</name>
<reference evidence="1 2" key="1">
    <citation type="submission" date="2018-10" db="EMBL/GenBank/DDBJ databases">
        <title>A high-quality apple genome assembly.</title>
        <authorList>
            <person name="Hu J."/>
        </authorList>
    </citation>
    <scope>NUCLEOTIDE SEQUENCE [LARGE SCALE GENOMIC DNA]</scope>
    <source>
        <strain evidence="2">cv. HFTH1</strain>
        <tissue evidence="1">Young leaf</tissue>
    </source>
</reference>
<proteinExistence type="predicted"/>
<dbReference type="AlphaFoldDB" id="A0A498JCM5"/>
<evidence type="ECO:0000313" key="1">
    <source>
        <dbReference type="EMBL" id="RXH93559.1"/>
    </source>
</evidence>